<dbReference type="GO" id="GO:0000428">
    <property type="term" value="C:DNA-directed RNA polymerase complex"/>
    <property type="evidence" value="ECO:0007669"/>
    <property type="project" value="UniProtKB-KW"/>
</dbReference>
<protein>
    <submittedName>
        <fullName evidence="11">RNA polymerase sigma-54 factor</fullName>
    </submittedName>
</protein>
<dbReference type="GO" id="GO:0001216">
    <property type="term" value="F:DNA-binding transcription activator activity"/>
    <property type="evidence" value="ECO:0007669"/>
    <property type="project" value="InterPro"/>
</dbReference>
<dbReference type="GO" id="GO:0016779">
    <property type="term" value="F:nucleotidyltransferase activity"/>
    <property type="evidence" value="ECO:0007669"/>
    <property type="project" value="UniProtKB-KW"/>
</dbReference>
<evidence type="ECO:0000256" key="2">
    <source>
        <dbReference type="ARBA" id="ARBA00022478"/>
    </source>
</evidence>
<keyword evidence="6" id="KW-0731">Sigma factor</keyword>
<dbReference type="Proteomes" id="UP000885621">
    <property type="component" value="Unassembled WGS sequence"/>
</dbReference>
<reference evidence="11" key="1">
    <citation type="journal article" date="2020" name="mSystems">
        <title>Genome- and Community-Level Interaction Insights into Carbon Utilization and Element Cycling Functions of Hydrothermarchaeota in Hydrothermal Sediment.</title>
        <authorList>
            <person name="Zhou Z."/>
            <person name="Liu Y."/>
            <person name="Xu W."/>
            <person name="Pan J."/>
            <person name="Luo Z.H."/>
            <person name="Li M."/>
        </authorList>
    </citation>
    <scope>NUCLEOTIDE SEQUENCE [LARGE SCALE GENOMIC DNA]</scope>
    <source>
        <strain evidence="11">SpSt-1257</strain>
    </source>
</reference>
<dbReference type="Pfam" id="PF04963">
    <property type="entry name" value="Sigma54_CBD"/>
    <property type="match status" value="1"/>
</dbReference>
<feature type="domain" description="RNA polymerase sigma factor 54 DNA-binding" evidence="9">
    <location>
        <begin position="83"/>
        <end position="240"/>
    </location>
</feature>
<keyword evidence="5" id="KW-0805">Transcription regulation</keyword>
<dbReference type="GO" id="GO:0016987">
    <property type="term" value="F:sigma factor activity"/>
    <property type="evidence" value="ECO:0007669"/>
    <property type="project" value="UniProtKB-KW"/>
</dbReference>
<evidence type="ECO:0000256" key="1">
    <source>
        <dbReference type="ARBA" id="ARBA00008798"/>
    </source>
</evidence>
<sequence>YQLTDEELTEILDNIKSLRPYPLYGYEDFEITYVEPDIFLYYTGDEKNPFKIEINEQGIPNINLISQYKKILNQKGLSEEAKKFLYEKLQKAIGIIQGIQQRRENLQKLVDFLVNYQKEFILNGKEYLKPLTLKDVSKQIGLHESTISRLVNSKYIQTPNGVIPLKTFFSNKASKESGDVSSNYVKYLIKEIIENEDPKKPYSDNDIVDILKQKGISVARRTVTKYREELNIPDSRKRKKS</sequence>
<evidence type="ECO:0000256" key="7">
    <source>
        <dbReference type="ARBA" id="ARBA00023125"/>
    </source>
</evidence>
<dbReference type="GO" id="GO:0006352">
    <property type="term" value="P:DNA-templated transcription initiation"/>
    <property type="evidence" value="ECO:0007669"/>
    <property type="project" value="InterPro"/>
</dbReference>
<keyword evidence="7" id="KW-0238">DNA-binding</keyword>
<accession>A0A831YDF9</accession>
<evidence type="ECO:0000256" key="3">
    <source>
        <dbReference type="ARBA" id="ARBA00022679"/>
    </source>
</evidence>
<evidence type="ECO:0000313" key="11">
    <source>
        <dbReference type="EMBL" id="HEV09059.1"/>
    </source>
</evidence>
<dbReference type="InterPro" id="IPR000394">
    <property type="entry name" value="RNA_pol_sigma_54"/>
</dbReference>
<evidence type="ECO:0000256" key="5">
    <source>
        <dbReference type="ARBA" id="ARBA00023015"/>
    </source>
</evidence>
<dbReference type="PANTHER" id="PTHR32248">
    <property type="entry name" value="RNA POLYMERASE SIGMA-54 FACTOR"/>
    <property type="match status" value="1"/>
</dbReference>
<feature type="domain" description="RNA polymerase sigma factor 54 core-binding" evidence="10">
    <location>
        <begin position="2"/>
        <end position="68"/>
    </location>
</feature>
<dbReference type="PROSITE" id="PS50044">
    <property type="entry name" value="SIGMA54_3"/>
    <property type="match status" value="1"/>
</dbReference>
<keyword evidence="8" id="KW-0804">Transcription</keyword>
<evidence type="ECO:0000259" key="10">
    <source>
        <dbReference type="Pfam" id="PF04963"/>
    </source>
</evidence>
<proteinExistence type="inferred from homology"/>
<comment type="similarity">
    <text evidence="1">Belongs to the sigma-54 factor family.</text>
</comment>
<dbReference type="GO" id="GO:0003677">
    <property type="term" value="F:DNA binding"/>
    <property type="evidence" value="ECO:0007669"/>
    <property type="project" value="UniProtKB-KW"/>
</dbReference>
<dbReference type="InterPro" id="IPR007634">
    <property type="entry name" value="RNA_pol_sigma_54_DNA-bd"/>
</dbReference>
<keyword evidence="4" id="KW-0548">Nucleotidyltransferase</keyword>
<dbReference type="EMBL" id="DSFC01000083">
    <property type="protein sequence ID" value="HEV09059.1"/>
    <property type="molecule type" value="Genomic_DNA"/>
</dbReference>
<evidence type="ECO:0000259" key="9">
    <source>
        <dbReference type="Pfam" id="PF04552"/>
    </source>
</evidence>
<evidence type="ECO:0000256" key="6">
    <source>
        <dbReference type="ARBA" id="ARBA00023082"/>
    </source>
</evidence>
<dbReference type="PROSITE" id="PS00718">
    <property type="entry name" value="SIGMA54_2"/>
    <property type="match status" value="1"/>
</dbReference>
<comment type="caution">
    <text evidence="11">The sequence shown here is derived from an EMBL/GenBank/DDBJ whole genome shotgun (WGS) entry which is preliminary data.</text>
</comment>
<keyword evidence="3" id="KW-0808">Transferase</keyword>
<evidence type="ECO:0000256" key="8">
    <source>
        <dbReference type="ARBA" id="ARBA00023163"/>
    </source>
</evidence>
<keyword evidence="2" id="KW-0240">DNA-directed RNA polymerase</keyword>
<dbReference type="Gene3D" id="1.10.10.60">
    <property type="entry name" value="Homeodomain-like"/>
    <property type="match status" value="1"/>
</dbReference>
<organism evidence="11">
    <name type="scientific">Sulfurihydrogenibium azorense</name>
    <dbReference type="NCBI Taxonomy" id="309806"/>
    <lineage>
        <taxon>Bacteria</taxon>
        <taxon>Pseudomonadati</taxon>
        <taxon>Aquificota</taxon>
        <taxon>Aquificia</taxon>
        <taxon>Aquificales</taxon>
        <taxon>Hydrogenothermaceae</taxon>
        <taxon>Sulfurihydrogenibium</taxon>
    </lineage>
</organism>
<dbReference type="PRINTS" id="PR00045">
    <property type="entry name" value="SIGMA54FCT"/>
</dbReference>
<dbReference type="Pfam" id="PF04552">
    <property type="entry name" value="Sigma54_DBD"/>
    <property type="match status" value="1"/>
</dbReference>
<dbReference type="AlphaFoldDB" id="A0A831YDF9"/>
<dbReference type="InterPro" id="IPR007046">
    <property type="entry name" value="RNA_pol_sigma_54_core-bd"/>
</dbReference>
<evidence type="ECO:0000256" key="4">
    <source>
        <dbReference type="ARBA" id="ARBA00022695"/>
    </source>
</evidence>
<feature type="non-terminal residue" evidence="11">
    <location>
        <position position="1"/>
    </location>
</feature>
<name>A0A831YDF9_9AQUI</name>
<gene>
    <name evidence="11" type="ORF">ENO34_01515</name>
</gene>
<dbReference type="PANTHER" id="PTHR32248:SF4">
    <property type="entry name" value="RNA POLYMERASE SIGMA-54 FACTOR"/>
    <property type="match status" value="1"/>
</dbReference>